<feature type="domain" description="HTH araC/xylS-type" evidence="5">
    <location>
        <begin position="234"/>
        <end position="332"/>
    </location>
</feature>
<keyword evidence="1" id="KW-0805">Transcription regulation</keyword>
<evidence type="ECO:0000256" key="2">
    <source>
        <dbReference type="ARBA" id="ARBA00023125"/>
    </source>
</evidence>
<dbReference type="InterPro" id="IPR009057">
    <property type="entry name" value="Homeodomain-like_sf"/>
</dbReference>
<evidence type="ECO:0000313" key="7">
    <source>
        <dbReference type="Proteomes" id="UP000679126"/>
    </source>
</evidence>
<dbReference type="Pfam" id="PF12833">
    <property type="entry name" value="HTH_18"/>
    <property type="match status" value="1"/>
</dbReference>
<dbReference type="EMBL" id="JAGHKP010000001">
    <property type="protein sequence ID" value="MBO9151614.1"/>
    <property type="molecule type" value="Genomic_DNA"/>
</dbReference>
<dbReference type="SMART" id="SM00342">
    <property type="entry name" value="HTH_ARAC"/>
    <property type="match status" value="1"/>
</dbReference>
<dbReference type="RefSeq" id="WP_209143986.1">
    <property type="nucleotide sequence ID" value="NZ_JAGHKP010000001.1"/>
</dbReference>
<dbReference type="InterPro" id="IPR032687">
    <property type="entry name" value="AraC-type_N"/>
</dbReference>
<accession>A0ABS3YBT5</accession>
<feature type="region of interest" description="Disordered" evidence="4">
    <location>
        <begin position="331"/>
        <end position="366"/>
    </location>
</feature>
<dbReference type="Proteomes" id="UP000679126">
    <property type="component" value="Unassembled WGS sequence"/>
</dbReference>
<dbReference type="PANTHER" id="PTHR47894:SF1">
    <property type="entry name" value="HTH-TYPE TRANSCRIPTIONAL REGULATOR VQSM"/>
    <property type="match status" value="1"/>
</dbReference>
<organism evidence="6 7">
    <name type="scientific">Chitinophaga chungangae</name>
    <dbReference type="NCBI Taxonomy" id="2821488"/>
    <lineage>
        <taxon>Bacteria</taxon>
        <taxon>Pseudomonadati</taxon>
        <taxon>Bacteroidota</taxon>
        <taxon>Chitinophagia</taxon>
        <taxon>Chitinophagales</taxon>
        <taxon>Chitinophagaceae</taxon>
        <taxon>Chitinophaga</taxon>
    </lineage>
</organism>
<dbReference type="Pfam" id="PF12625">
    <property type="entry name" value="Arabinose_bd"/>
    <property type="match status" value="1"/>
</dbReference>
<proteinExistence type="predicted"/>
<sequence>MGLQATVIREILHTAATYGEAYDALREKAGFTQEEISDSEQKVEWQKAASLYDLLADLTGNEQIGLAIGSEISISMTGMVGFMMQASRNLREALEVYCRYGFMVCPMITFVYREEGEKAIVELYQNAAWKNTYPRNARIAIDLTLASMVHHMQVLTGKQIRPLGAEVEFSKTAVSAYTHVLHCPVLFNAPLHRAVFSRQDMGTPVLTSDKSLYQLFNEILGQKKSLQLQASCRDSLKHLLLMQFKGQLPTIEDAALGLNITVRTLQRKLSDEQTSFREVANEVKKELALHLMKNPAVSITEVAGILGYNDLPAFRRAFKLWTNATPKTARQRLSASSLKAPASGQTPASAPYRAPITPSNTSPSVT</sequence>
<protein>
    <submittedName>
        <fullName evidence="6">AraC family transcriptional regulator ligand-binding domain-containing protein</fullName>
    </submittedName>
</protein>
<keyword evidence="3" id="KW-0804">Transcription</keyword>
<dbReference type="PROSITE" id="PS01124">
    <property type="entry name" value="HTH_ARAC_FAMILY_2"/>
    <property type="match status" value="1"/>
</dbReference>
<evidence type="ECO:0000313" key="6">
    <source>
        <dbReference type="EMBL" id="MBO9151614.1"/>
    </source>
</evidence>
<dbReference type="SUPFAM" id="SSF46689">
    <property type="entry name" value="Homeodomain-like"/>
    <property type="match status" value="1"/>
</dbReference>
<feature type="compositionally biased region" description="Polar residues" evidence="4">
    <location>
        <begin position="331"/>
        <end position="348"/>
    </location>
</feature>
<evidence type="ECO:0000256" key="1">
    <source>
        <dbReference type="ARBA" id="ARBA00023015"/>
    </source>
</evidence>
<name>A0ABS3YBT5_9BACT</name>
<evidence type="ECO:0000256" key="3">
    <source>
        <dbReference type="ARBA" id="ARBA00023163"/>
    </source>
</evidence>
<dbReference type="InterPro" id="IPR018060">
    <property type="entry name" value="HTH_AraC"/>
</dbReference>
<feature type="compositionally biased region" description="Polar residues" evidence="4">
    <location>
        <begin position="357"/>
        <end position="366"/>
    </location>
</feature>
<dbReference type="PANTHER" id="PTHR47894">
    <property type="entry name" value="HTH-TYPE TRANSCRIPTIONAL REGULATOR GADX"/>
    <property type="match status" value="1"/>
</dbReference>
<evidence type="ECO:0000256" key="4">
    <source>
        <dbReference type="SAM" id="MobiDB-lite"/>
    </source>
</evidence>
<reference evidence="7" key="1">
    <citation type="submission" date="2021-03" db="EMBL/GenBank/DDBJ databases">
        <title>Assistant Professor.</title>
        <authorList>
            <person name="Huq M.A."/>
        </authorList>
    </citation>
    <scope>NUCLEOTIDE SEQUENCE [LARGE SCALE GENOMIC DNA]</scope>
    <source>
        <strain evidence="7">MAH-28</strain>
    </source>
</reference>
<comment type="caution">
    <text evidence="6">The sequence shown here is derived from an EMBL/GenBank/DDBJ whole genome shotgun (WGS) entry which is preliminary data.</text>
</comment>
<evidence type="ECO:0000259" key="5">
    <source>
        <dbReference type="PROSITE" id="PS01124"/>
    </source>
</evidence>
<keyword evidence="7" id="KW-1185">Reference proteome</keyword>
<dbReference type="Gene3D" id="1.10.10.60">
    <property type="entry name" value="Homeodomain-like"/>
    <property type="match status" value="1"/>
</dbReference>
<gene>
    <name evidence="6" type="ORF">J7I43_05310</name>
</gene>
<keyword evidence="2" id="KW-0238">DNA-binding</keyword>